<protein>
    <submittedName>
        <fullName evidence="1">Uncharacterized protein</fullName>
    </submittedName>
</protein>
<dbReference type="GeneID" id="93074730"/>
<dbReference type="PATRIC" id="fig|1262449.3.peg.1043"/>
<name>A0A0H3J412_CLOPA</name>
<organism evidence="1 4">
    <name type="scientific">Clostridium pasteurianum DSM 525 = ATCC 6013</name>
    <dbReference type="NCBI Taxonomy" id="1262449"/>
    <lineage>
        <taxon>Bacteria</taxon>
        <taxon>Bacillati</taxon>
        <taxon>Bacillota</taxon>
        <taxon>Clostridia</taxon>
        <taxon>Eubacteriales</taxon>
        <taxon>Clostridiaceae</taxon>
        <taxon>Clostridium</taxon>
    </lineage>
</organism>
<dbReference type="RefSeq" id="WP_003442482.1">
    <property type="nucleotide sequence ID" value="NZ_ANZB01000003.1"/>
</dbReference>
<sequence length="81" mass="9517">MSEYKFLDQFYKDALIDPKQIVFKEVNVSDLFVTIYIVAKNKNMFDIFTAVGDIDKPIKNESINHVLVFENQLKKLCKQIE</sequence>
<evidence type="ECO:0000313" key="2">
    <source>
        <dbReference type="EMBL" id="KRU11336.1"/>
    </source>
</evidence>
<gene>
    <name evidence="1" type="ORF">CLPA_c25970</name>
    <name evidence="2" type="ORF">CP6013_00583</name>
</gene>
<dbReference type="AlphaFoldDB" id="A0A0H3J412"/>
<evidence type="ECO:0000313" key="3">
    <source>
        <dbReference type="Proteomes" id="UP000028042"/>
    </source>
</evidence>
<reference evidence="2 3" key="3">
    <citation type="journal article" name="Genome Announc.">
        <title>Improved Draft Genome Sequence of Clostridium pasteurianum Strain ATCC 6013 (DSM 525) Using a Hybrid Next-Generation Sequencing Approach.</title>
        <authorList>
            <person name="Pyne M.E."/>
            <person name="Utturkar S."/>
            <person name="Brown S.D."/>
            <person name="Moo-Young M."/>
            <person name="Chung D.A."/>
            <person name="Chou C.P."/>
        </authorList>
    </citation>
    <scope>NUCLEOTIDE SEQUENCE [LARGE SCALE GENOMIC DNA]</scope>
    <source>
        <strain evidence="2 3">ATCC 6013</strain>
    </source>
</reference>
<dbReference type="EMBL" id="CP009268">
    <property type="protein sequence ID" value="AJA52654.1"/>
    <property type="molecule type" value="Genomic_DNA"/>
</dbReference>
<dbReference type="KEGG" id="cpat:CLPA_c25970"/>
<dbReference type="EMBL" id="JPGY02000001">
    <property type="protein sequence ID" value="KRU11336.1"/>
    <property type="molecule type" value="Genomic_DNA"/>
</dbReference>
<evidence type="ECO:0000313" key="1">
    <source>
        <dbReference type="EMBL" id="AJA52654.1"/>
    </source>
</evidence>
<accession>A0A0H3J412</accession>
<reference evidence="1 4" key="1">
    <citation type="journal article" date="2015" name="Genome Announc.">
        <title>Complete Genome Sequence of the Nitrogen-Fixing and Solvent-Producing Clostridium pasteurianum DSM 525.</title>
        <authorList>
            <person name="Poehlein A."/>
            <person name="Grosse-Honebrink A."/>
            <person name="Zhang Y."/>
            <person name="Minton N.P."/>
            <person name="Daniel R."/>
        </authorList>
    </citation>
    <scope>NUCLEOTIDE SEQUENCE [LARGE SCALE GENOMIC DNA]</scope>
    <source>
        <strain evidence="1">DSM 525</strain>
        <strain evidence="4">DSM 525 / ATCC 6013</strain>
    </source>
</reference>
<dbReference type="Proteomes" id="UP000028042">
    <property type="component" value="Unassembled WGS sequence"/>
</dbReference>
<keyword evidence="4" id="KW-1185">Reference proteome</keyword>
<dbReference type="KEGG" id="cpae:CPAST_c25970"/>
<proteinExistence type="predicted"/>
<dbReference type="Proteomes" id="UP000030905">
    <property type="component" value="Chromosome"/>
</dbReference>
<evidence type="ECO:0000313" key="4">
    <source>
        <dbReference type="Proteomes" id="UP000030905"/>
    </source>
</evidence>
<reference evidence="2" key="2">
    <citation type="submission" date="2015-10" db="EMBL/GenBank/DDBJ databases">
        <title>Improved Draft Genome Sequence of Clostridium pasteurianum Strain ATCC 6013 (DSM 525) Using a Hybrid Next-Generation Sequencing Approach.</title>
        <authorList>
            <person name="Pyne M.E."/>
            <person name="Utturkar S.M."/>
            <person name="Brown S.D."/>
            <person name="Moo-Young M."/>
            <person name="Chung D.A."/>
            <person name="Chou P.C."/>
        </authorList>
    </citation>
    <scope>NUCLEOTIDE SEQUENCE</scope>
    <source>
        <strain evidence="2">ATCC 6013</strain>
    </source>
</reference>